<dbReference type="PANTHER" id="PTHR24028">
    <property type="entry name" value="CADHERIN-87A"/>
    <property type="match status" value="1"/>
</dbReference>
<keyword evidence="2" id="KW-0812">Transmembrane</keyword>
<organism evidence="6 7">
    <name type="scientific">Nostoc punctiforme FACHB-252</name>
    <dbReference type="NCBI Taxonomy" id="1357509"/>
    <lineage>
        <taxon>Bacteria</taxon>
        <taxon>Bacillati</taxon>
        <taxon>Cyanobacteriota</taxon>
        <taxon>Cyanophyceae</taxon>
        <taxon>Nostocales</taxon>
        <taxon>Nostocaceae</taxon>
        <taxon>Nostoc</taxon>
    </lineage>
</organism>
<dbReference type="InterPro" id="IPR050174">
    <property type="entry name" value="Protocadherin/Cadherin-CA"/>
</dbReference>
<protein>
    <submittedName>
        <fullName evidence="6">Cadherin repeat domain-containing protein</fullName>
    </submittedName>
</protein>
<evidence type="ECO:0000256" key="4">
    <source>
        <dbReference type="ARBA" id="ARBA00023180"/>
    </source>
</evidence>
<feature type="domain" description="Cadherin" evidence="5">
    <location>
        <begin position="493"/>
        <end position="595"/>
    </location>
</feature>
<evidence type="ECO:0000313" key="6">
    <source>
        <dbReference type="EMBL" id="MBD2612950.1"/>
    </source>
</evidence>
<accession>A0ABR8HCD8</accession>
<keyword evidence="3" id="KW-1133">Transmembrane helix</keyword>
<dbReference type="PANTHER" id="PTHR24028:SF316">
    <property type="entry name" value="NEURAL-CADHERIN-LIKE"/>
    <property type="match status" value="1"/>
</dbReference>
<proteinExistence type="predicted"/>
<evidence type="ECO:0000259" key="5">
    <source>
        <dbReference type="PROSITE" id="PS50268"/>
    </source>
</evidence>
<evidence type="ECO:0000256" key="1">
    <source>
        <dbReference type="ARBA" id="ARBA00004167"/>
    </source>
</evidence>
<dbReference type="InterPro" id="IPR015919">
    <property type="entry name" value="Cadherin-like_sf"/>
</dbReference>
<dbReference type="InterPro" id="IPR002126">
    <property type="entry name" value="Cadherin-like_dom"/>
</dbReference>
<keyword evidence="7" id="KW-1185">Reference proteome</keyword>
<evidence type="ECO:0000256" key="2">
    <source>
        <dbReference type="ARBA" id="ARBA00022692"/>
    </source>
</evidence>
<comment type="subcellular location">
    <subcellularLocation>
        <location evidence="1">Membrane</location>
        <topology evidence="1">Single-pass membrane protein</topology>
    </subcellularLocation>
</comment>
<dbReference type="SMART" id="SM00112">
    <property type="entry name" value="CA"/>
    <property type="match status" value="2"/>
</dbReference>
<gene>
    <name evidence="6" type="ORF">H6G94_17000</name>
</gene>
<dbReference type="CDD" id="cd11304">
    <property type="entry name" value="Cadherin_repeat"/>
    <property type="match status" value="2"/>
</dbReference>
<evidence type="ECO:0000313" key="7">
    <source>
        <dbReference type="Proteomes" id="UP000606396"/>
    </source>
</evidence>
<dbReference type="Proteomes" id="UP000606396">
    <property type="component" value="Unassembled WGS sequence"/>
</dbReference>
<feature type="non-terminal residue" evidence="6">
    <location>
        <position position="642"/>
    </location>
</feature>
<comment type="caution">
    <text evidence="6">The sequence shown here is derived from an EMBL/GenBank/DDBJ whole genome shotgun (WGS) entry which is preliminary data.</text>
</comment>
<dbReference type="PROSITE" id="PS50268">
    <property type="entry name" value="CADHERIN_2"/>
    <property type="match status" value="2"/>
</dbReference>
<dbReference type="SUPFAM" id="SSF49313">
    <property type="entry name" value="Cadherin-like"/>
    <property type="match status" value="2"/>
</dbReference>
<keyword evidence="4" id="KW-0325">Glycoprotein</keyword>
<name>A0ABR8HCD8_NOSPU</name>
<dbReference type="Gene3D" id="2.60.40.60">
    <property type="entry name" value="Cadherins"/>
    <property type="match status" value="2"/>
</dbReference>
<keyword evidence="3" id="KW-0472">Membrane</keyword>
<dbReference type="EMBL" id="JACJTC010000011">
    <property type="protein sequence ID" value="MBD2612950.1"/>
    <property type="molecule type" value="Genomic_DNA"/>
</dbReference>
<feature type="domain" description="Cadherin" evidence="5">
    <location>
        <begin position="400"/>
        <end position="493"/>
    </location>
</feature>
<evidence type="ECO:0000256" key="3">
    <source>
        <dbReference type="ARBA" id="ARBA00022989"/>
    </source>
</evidence>
<reference evidence="6 7" key="1">
    <citation type="journal article" date="2020" name="ISME J.">
        <title>Comparative genomics reveals insights into cyanobacterial evolution and habitat adaptation.</title>
        <authorList>
            <person name="Chen M.Y."/>
            <person name="Teng W.K."/>
            <person name="Zhao L."/>
            <person name="Hu C.X."/>
            <person name="Zhou Y.K."/>
            <person name="Han B.P."/>
            <person name="Song L.R."/>
            <person name="Shu W.S."/>
        </authorList>
    </citation>
    <scope>NUCLEOTIDE SEQUENCE [LARGE SCALE GENOMIC DNA]</scope>
    <source>
        <strain evidence="6 7">FACHB-252</strain>
    </source>
</reference>
<sequence>MALVPFSNEILVNNANTTTQQTPAIAIDSDGDYVVIWESVAQDDPTQTNRTGLFGQRFTFSGTKVGSEFQVNTVTNDNQGQPAVVYDPLSGFTVVWDSFGQDGSNYGVYSKRYNSAGVPQTGDSLVNTTTTGAQRDPVIARDATGNYVVVWRGNGSGGDSNGIYFQRFNAAGTALGGETLVNTASTDLETQPAVAMNGSGAFVVAYTSTNGTDSEVFVRLYNSSGIAVINPIQVNVTTTSAQNSPVVAIDNNGNFVVVWESSQNSAATAIDLYGRRFSSTGAALSGEFLISTVTAGNQSNAAIALDGNGNFTVAWQSVDQDGSGSGIYARQFSSAGVALGAEFLVNQTTAGDQVEPAIAMQTKGDFAIAWRNQSSGNGDIYVRSYSANNAPTGLTLSTTSINENVAANSVVANLSTIDPDIGDTFTYTLVTGTGSTDNSVFSIVDNQLRINSSPNFEAKNSYSIRVRTTDQRGLSFESPFTININNVNETPTAIALSAASINENVAANSVVGNFSTTDPDTGNTFTYSLVAGTGSTDNAAFSIVGNQLRINNSPDFETKSSYSIRVRTTDQGGLTFESPFTITVNDLAENTVPRALILSATNIDENVAANSVVANLSTIDPDIGDTFTYSLVAGTGSTDNAA</sequence>